<dbReference type="AlphaFoldDB" id="A0A6U0BW41"/>
<reference evidence="1" key="1">
    <citation type="submission" date="2021-01" db="EMBL/GenBank/DDBJ databases">
        <authorList>
            <person name="Corre E."/>
            <person name="Pelletier E."/>
            <person name="Niang G."/>
            <person name="Scheremetjew M."/>
            <person name="Finn R."/>
            <person name="Kale V."/>
            <person name="Holt S."/>
            <person name="Cochrane G."/>
            <person name="Meng A."/>
            <person name="Brown T."/>
            <person name="Cohen L."/>
        </authorList>
    </citation>
    <scope>NUCLEOTIDE SEQUENCE</scope>
    <source>
        <strain evidence="1">Clade-D-RCC2572</strain>
    </source>
</reference>
<evidence type="ECO:0000313" key="1">
    <source>
        <dbReference type="EMBL" id="CAD8582732.1"/>
    </source>
</evidence>
<dbReference type="EMBL" id="HBEW01004798">
    <property type="protein sequence ID" value="CAD8582732.1"/>
    <property type="molecule type" value="Transcribed_RNA"/>
</dbReference>
<sequence length="196" mass="22551">MSSGRGKITREHYYIAIGCAKERMMTFCMIASRLKYVLLSYTVYVNDRSAMEACVELTQRTPGCDESKIALFASTTEMADFVWVREYEEWLARAHDEENRWMRVCVTSDGCGPNVRDGEAPTNTEVLINYDFPSSTAKYRSRAANVFANDADDRHSFRRREIVISIVTADDLEAFRMLRQDVPFRNFADFKPLHGP</sequence>
<proteinExistence type="predicted"/>
<organism evidence="1">
    <name type="scientific">Ostreococcus mediterraneus</name>
    <dbReference type="NCBI Taxonomy" id="1486918"/>
    <lineage>
        <taxon>Eukaryota</taxon>
        <taxon>Viridiplantae</taxon>
        <taxon>Chlorophyta</taxon>
        <taxon>Mamiellophyceae</taxon>
        <taxon>Mamiellales</taxon>
        <taxon>Bathycoccaceae</taxon>
        <taxon>Ostreococcus</taxon>
    </lineage>
</organism>
<accession>A0A6U0BW41</accession>
<gene>
    <name evidence="1" type="ORF">OMED0929_LOCUS4013</name>
</gene>
<protein>
    <submittedName>
        <fullName evidence="1">Uncharacterized protein</fullName>
    </submittedName>
</protein>
<name>A0A6U0BW41_9CHLO</name>